<keyword evidence="2" id="KW-1185">Reference proteome</keyword>
<evidence type="ECO:0000313" key="1">
    <source>
        <dbReference type="EMBL" id="GKY89868.1"/>
    </source>
</evidence>
<dbReference type="Proteomes" id="UP001144205">
    <property type="component" value="Unassembled WGS sequence"/>
</dbReference>
<dbReference type="EMBL" id="BROH01000015">
    <property type="protein sequence ID" value="GKY89868.1"/>
    <property type="molecule type" value="Genomic_DNA"/>
</dbReference>
<sequence>MCDFNQPHQPAIQPRSLARILRNIPLALPATDYQELQAHLEDCECALRPGSKLLAYVLANKLMNRRPEDAVHHSDLVVGGSCVTYVVDGERPRQAFSFIAPEQDCPAVSSQLHRCLGLR</sequence>
<name>A0ABQ5LZ08_9RHOB</name>
<comment type="caution">
    <text evidence="1">The sequence shown here is derived from an EMBL/GenBank/DDBJ whole genome shotgun (WGS) entry which is preliminary data.</text>
</comment>
<reference evidence="1" key="1">
    <citation type="journal article" date="2023" name="Int. J. Syst. Evol. Microbiol.">
        <title>Sinisalibacter aestuarii sp. nov., isolated from estuarine sediment of the Arakawa River.</title>
        <authorList>
            <person name="Arafat S.T."/>
            <person name="Hirano S."/>
            <person name="Sato A."/>
            <person name="Takeuchi K."/>
            <person name="Yasuda T."/>
            <person name="Terahara T."/>
            <person name="Hamada M."/>
            <person name="Kobayashi T."/>
        </authorList>
    </citation>
    <scope>NUCLEOTIDE SEQUENCE</scope>
    <source>
        <strain evidence="1">B-399</strain>
    </source>
</reference>
<proteinExistence type="predicted"/>
<protein>
    <submittedName>
        <fullName evidence="1">Uncharacterized protein</fullName>
    </submittedName>
</protein>
<gene>
    <name evidence="1" type="ORF">STA1M1_37370</name>
</gene>
<organism evidence="1 2">
    <name type="scientific">Sinisalibacter aestuarii</name>
    <dbReference type="NCBI Taxonomy" id="2949426"/>
    <lineage>
        <taxon>Bacteria</taxon>
        <taxon>Pseudomonadati</taxon>
        <taxon>Pseudomonadota</taxon>
        <taxon>Alphaproteobacteria</taxon>
        <taxon>Rhodobacterales</taxon>
        <taxon>Roseobacteraceae</taxon>
        <taxon>Sinisalibacter</taxon>
    </lineage>
</organism>
<accession>A0ABQ5LZ08</accession>
<evidence type="ECO:0000313" key="2">
    <source>
        <dbReference type="Proteomes" id="UP001144205"/>
    </source>
</evidence>